<protein>
    <recommendedName>
        <fullName evidence="4">Effector</fullName>
    </recommendedName>
</protein>
<proteinExistence type="predicted"/>
<keyword evidence="1" id="KW-0175">Coiled coil</keyword>
<name>A0A9K3STL5_9MOLU</name>
<gene>
    <name evidence="2" type="ORF">OC696_01365</name>
</gene>
<organism evidence="2 3">
    <name type="scientific">Candidatus Phytoplasma australasiaticum subsp. australasiaticum</name>
    <dbReference type="NCBI Taxonomy" id="2832407"/>
    <lineage>
        <taxon>Bacteria</taxon>
        <taxon>Bacillati</taxon>
        <taxon>Mycoplasmatota</taxon>
        <taxon>Mollicutes</taxon>
        <taxon>Acholeplasmatales</taxon>
        <taxon>Acholeplasmataceae</taxon>
        <taxon>Candidatus Phytoplasma</taxon>
        <taxon>16SrII (Peanut WB group)</taxon>
        <taxon>Candidatus Phytoplasma australasiaticum</taxon>
    </lineage>
</organism>
<accession>A0A9K3STL5</accession>
<dbReference type="EMBL" id="JAOSIW010000008">
    <property type="protein sequence ID" value="MDO8054512.1"/>
    <property type="molecule type" value="Genomic_DNA"/>
</dbReference>
<evidence type="ECO:0000313" key="2">
    <source>
        <dbReference type="EMBL" id="MDO8054512.1"/>
    </source>
</evidence>
<dbReference type="Proteomes" id="UP001170651">
    <property type="component" value="Unassembled WGS sequence"/>
</dbReference>
<feature type="coiled-coil region" evidence="1">
    <location>
        <begin position="93"/>
        <end position="168"/>
    </location>
</feature>
<evidence type="ECO:0000256" key="1">
    <source>
        <dbReference type="SAM" id="Coils"/>
    </source>
</evidence>
<keyword evidence="3" id="KW-1185">Reference proteome</keyword>
<dbReference type="AlphaFoldDB" id="A0A9K3STL5"/>
<reference evidence="2 3" key="1">
    <citation type="journal article" date="2023" name="Int. J. Syst. Evol. Microbiol.">
        <title>The observation of taxonomic boundaries for the 16SrII and 16SrXXV phytoplasmas using genome-based delimitation.</title>
        <authorList>
            <person name="Rodrigues Jardim B."/>
            <person name="Tran-Nguyen L.T.T."/>
            <person name="Gambley C."/>
            <person name="Al-Sadi A.M."/>
            <person name="Al-Subhi A.M."/>
            <person name="Foissac X."/>
            <person name="Salar P."/>
            <person name="Cai H."/>
            <person name="Yang J.Y."/>
            <person name="Davis R."/>
            <person name="Jones L."/>
            <person name="Rodoni B."/>
            <person name="Constable F.E."/>
        </authorList>
    </citation>
    <scope>NUCLEOTIDE SEQUENCE [LARGE SCALE GENOMIC DNA]</scope>
    <source>
        <strain evidence="2">BAWM-OMN-P26</strain>
    </source>
</reference>
<comment type="caution">
    <text evidence="2">The sequence shown here is derived from an EMBL/GenBank/DDBJ whole genome shotgun (WGS) entry which is preliminary data.</text>
</comment>
<evidence type="ECO:0000313" key="3">
    <source>
        <dbReference type="Proteomes" id="UP001170651"/>
    </source>
</evidence>
<evidence type="ECO:0008006" key="4">
    <source>
        <dbReference type="Google" id="ProtNLM"/>
    </source>
</evidence>
<sequence length="192" mass="22981">MFKNIFLIHNNLKNKLDQQKIQIQKNSEINVSDQKYTIKENSQNFKDKNLLDFIEKIYLQLQNKIHTIDDELKKCQTKNYNLNEQFVHNYKKLEEINQKISQITNSLNKKQQTLIQNKISTFKVDSLTPLQQQIHHLRKKQSQLAEEIKNIKIQIKTIKKDKIDLEQAKSIYHLVLYELSQYNNNITITIEN</sequence>